<evidence type="ECO:0000256" key="2">
    <source>
        <dbReference type="ARBA" id="ARBA00006275"/>
    </source>
</evidence>
<evidence type="ECO:0000256" key="5">
    <source>
        <dbReference type="ARBA" id="ARBA00023237"/>
    </source>
</evidence>
<name>A0A931E2T5_9BACT</name>
<keyword evidence="3 6" id="KW-0732">Signal</keyword>
<comment type="subcellular location">
    <subcellularLocation>
        <location evidence="1">Cell outer membrane</location>
    </subcellularLocation>
</comment>
<keyword evidence="10" id="KW-1185">Reference proteome</keyword>
<dbReference type="InterPro" id="IPR012944">
    <property type="entry name" value="SusD_RagB_dom"/>
</dbReference>
<evidence type="ECO:0000256" key="6">
    <source>
        <dbReference type="SAM" id="SignalP"/>
    </source>
</evidence>
<sequence length="504" mass="57078">MKNITKIFLALLVLGIASCSKFLEENPTGSLTPDSDVTSAEIARAFANSAYIQLSTLDRGAGGYGGNTAELMEFMTGKADGNAQTEGFRFYNLTYDAQSFYISDWWQGMYYGISNCNLALQKIEEIALDETTKTNMLAEVYTLRALYYFYLVRMFGDVPKITEVVSDLNNARPARDPAKSIYDDVIIPDLLKAEASSLAWQDNTGRVSRSAVKSLLADVYLTYAGYPISGGDQYYAESAKRSKEVIDNGGFSLFADYHDMTDPANKNKVEFIWQVQFAAGISNNDLTAKTLALYKRVSVYSDEFGGLVPTRQFVESYPDGDHRTDERQFFYTWYPGNPKNFPAGDPRLDSVNLGGYYIYKWFDSVAVNSTANSDLNYTIYRLADVMLMYAEASNRAEGAPNGDAIAYVNAIRRRAQLPDIMSMSRDDFEKEVWTQRYLELCYEGKMWFDMLRTRKVRNDITKNFDDFIGHTTVWGKTFTENQLLFPIPQREIDNNTNLTQNKGF</sequence>
<feature type="signal peptide" evidence="6">
    <location>
        <begin position="1"/>
        <end position="23"/>
    </location>
</feature>
<dbReference type="PROSITE" id="PS51257">
    <property type="entry name" value="PROKAR_LIPOPROTEIN"/>
    <property type="match status" value="1"/>
</dbReference>
<comment type="caution">
    <text evidence="9">The sequence shown here is derived from an EMBL/GenBank/DDBJ whole genome shotgun (WGS) entry which is preliminary data.</text>
</comment>
<organism evidence="9 10">
    <name type="scientific">Panacibacter microcysteis</name>
    <dbReference type="NCBI Taxonomy" id="2793269"/>
    <lineage>
        <taxon>Bacteria</taxon>
        <taxon>Pseudomonadati</taxon>
        <taxon>Bacteroidota</taxon>
        <taxon>Chitinophagia</taxon>
        <taxon>Chitinophagales</taxon>
        <taxon>Chitinophagaceae</taxon>
        <taxon>Panacibacter</taxon>
    </lineage>
</organism>
<comment type="similarity">
    <text evidence="2">Belongs to the SusD family.</text>
</comment>
<evidence type="ECO:0000313" key="10">
    <source>
        <dbReference type="Proteomes" id="UP000628448"/>
    </source>
</evidence>
<evidence type="ECO:0000259" key="7">
    <source>
        <dbReference type="Pfam" id="PF07980"/>
    </source>
</evidence>
<evidence type="ECO:0000256" key="4">
    <source>
        <dbReference type="ARBA" id="ARBA00023136"/>
    </source>
</evidence>
<dbReference type="Pfam" id="PF07980">
    <property type="entry name" value="SusD_RagB"/>
    <property type="match status" value="1"/>
</dbReference>
<protein>
    <submittedName>
        <fullName evidence="9">RagB/SusD family nutrient uptake outer membrane protein</fullName>
    </submittedName>
</protein>
<accession>A0A931E2T5</accession>
<feature type="domain" description="RagB/SusD" evidence="7">
    <location>
        <begin position="270"/>
        <end position="503"/>
    </location>
</feature>
<dbReference type="CDD" id="cd08977">
    <property type="entry name" value="SusD"/>
    <property type="match status" value="1"/>
</dbReference>
<dbReference type="AlphaFoldDB" id="A0A931E2T5"/>
<feature type="domain" description="SusD-like N-terminal" evidence="8">
    <location>
        <begin position="22"/>
        <end position="221"/>
    </location>
</feature>
<dbReference type="GO" id="GO:0009279">
    <property type="term" value="C:cell outer membrane"/>
    <property type="evidence" value="ECO:0007669"/>
    <property type="project" value="UniProtKB-SubCell"/>
</dbReference>
<dbReference type="EMBL" id="JADWYR010000001">
    <property type="protein sequence ID" value="MBG9375092.1"/>
    <property type="molecule type" value="Genomic_DNA"/>
</dbReference>
<evidence type="ECO:0000256" key="3">
    <source>
        <dbReference type="ARBA" id="ARBA00022729"/>
    </source>
</evidence>
<dbReference type="SUPFAM" id="SSF48452">
    <property type="entry name" value="TPR-like"/>
    <property type="match status" value="1"/>
</dbReference>
<reference evidence="9" key="1">
    <citation type="submission" date="2020-11" db="EMBL/GenBank/DDBJ databases">
        <title>Bacterial whole genome sequence for Panacibacter sp. DH6.</title>
        <authorList>
            <person name="Le V."/>
            <person name="Ko S."/>
            <person name="Ahn C.-Y."/>
            <person name="Oh H.-M."/>
        </authorList>
    </citation>
    <scope>NUCLEOTIDE SEQUENCE</scope>
    <source>
        <strain evidence="9">DH6</strain>
    </source>
</reference>
<evidence type="ECO:0000256" key="1">
    <source>
        <dbReference type="ARBA" id="ARBA00004442"/>
    </source>
</evidence>
<feature type="chain" id="PRO_5036909320" evidence="6">
    <location>
        <begin position="24"/>
        <end position="504"/>
    </location>
</feature>
<dbReference type="InterPro" id="IPR033985">
    <property type="entry name" value="SusD-like_N"/>
</dbReference>
<dbReference type="RefSeq" id="WP_196989165.1">
    <property type="nucleotide sequence ID" value="NZ_JADWYR010000001.1"/>
</dbReference>
<dbReference type="Gene3D" id="1.25.40.390">
    <property type="match status" value="1"/>
</dbReference>
<evidence type="ECO:0000259" key="8">
    <source>
        <dbReference type="Pfam" id="PF14322"/>
    </source>
</evidence>
<dbReference type="Pfam" id="PF14322">
    <property type="entry name" value="SusD-like_3"/>
    <property type="match status" value="1"/>
</dbReference>
<dbReference type="Proteomes" id="UP000628448">
    <property type="component" value="Unassembled WGS sequence"/>
</dbReference>
<gene>
    <name evidence="9" type="ORF">I5907_02550</name>
</gene>
<keyword evidence="4" id="KW-0472">Membrane</keyword>
<dbReference type="InterPro" id="IPR011990">
    <property type="entry name" value="TPR-like_helical_dom_sf"/>
</dbReference>
<proteinExistence type="inferred from homology"/>
<keyword evidence="5" id="KW-0998">Cell outer membrane</keyword>
<evidence type="ECO:0000313" key="9">
    <source>
        <dbReference type="EMBL" id="MBG9375092.1"/>
    </source>
</evidence>